<evidence type="ECO:0000313" key="4">
    <source>
        <dbReference type="Proteomes" id="UP000031449"/>
    </source>
</evidence>
<dbReference type="STRING" id="1508404.JMA_06830"/>
<evidence type="ECO:0000256" key="1">
    <source>
        <dbReference type="ARBA" id="ARBA00022553"/>
    </source>
</evidence>
<dbReference type="Proteomes" id="UP000031449">
    <property type="component" value="Chromosome"/>
</dbReference>
<gene>
    <name evidence="3" type="ORF">JMA_06830</name>
</gene>
<dbReference type="CDD" id="cd07041">
    <property type="entry name" value="STAS_RsbR_RsbS_like"/>
    <property type="match status" value="1"/>
</dbReference>
<dbReference type="InterPro" id="IPR002645">
    <property type="entry name" value="STAS_dom"/>
</dbReference>
<accession>A0A0B5AHY1</accession>
<organism evidence="3 4">
    <name type="scientific">Jeotgalibacillus malaysiensis</name>
    <dbReference type="NCBI Taxonomy" id="1508404"/>
    <lineage>
        <taxon>Bacteria</taxon>
        <taxon>Bacillati</taxon>
        <taxon>Bacillota</taxon>
        <taxon>Bacilli</taxon>
        <taxon>Bacillales</taxon>
        <taxon>Caryophanaceae</taxon>
        <taxon>Jeotgalibacillus</taxon>
    </lineage>
</organism>
<dbReference type="BioCyc" id="JESP1508404:G14D9-9900-MONOMER"/>
<protein>
    <recommendedName>
        <fullName evidence="2">STAS domain-containing protein</fullName>
    </recommendedName>
</protein>
<dbReference type="OrthoDB" id="9800154at2"/>
<evidence type="ECO:0000313" key="3">
    <source>
        <dbReference type="EMBL" id="AJD90000.1"/>
    </source>
</evidence>
<name>A0A0B5AHY1_9BACL</name>
<sequence>MKAYEQLGSYILEKRHELAMKLDGGSPDLLLSKNDEQKLLDLQSDLISYIGTAIQQNDASGLEEQVIDWARKTGESAVQRGIDLDDGLSILSQLRMLIWELMTEKQAEFNFTAEEITEINFNIEPVINKAGREFCMAYVEDYRQYMKKAQSSVMEYSVPVVGLNDHVAILPLIGELDDERAKILKEVALHKCIELRNSTLILDLSGVPTVDTMVANELSQVIDSLKLIGVQTILTGLRPEIAQAVVEIGIKFEGMTIRKNLKTAIEGLSI</sequence>
<dbReference type="PANTHER" id="PTHR33745:SF3">
    <property type="entry name" value="RSBT CO-ANTAGONIST PROTEIN RSBRC"/>
    <property type="match status" value="1"/>
</dbReference>
<keyword evidence="1" id="KW-0597">Phosphoprotein</keyword>
<feature type="domain" description="STAS" evidence="2">
    <location>
        <begin position="157"/>
        <end position="268"/>
    </location>
</feature>
<dbReference type="SUPFAM" id="SSF52091">
    <property type="entry name" value="SpoIIaa-like"/>
    <property type="match status" value="1"/>
</dbReference>
<dbReference type="PANTHER" id="PTHR33745">
    <property type="entry name" value="RSBT ANTAGONIST PROTEIN RSBS-RELATED"/>
    <property type="match status" value="1"/>
</dbReference>
<dbReference type="Pfam" id="PF01740">
    <property type="entry name" value="STAS"/>
    <property type="match status" value="1"/>
</dbReference>
<dbReference type="HOGENOM" id="CLU_026775_0_1_9"/>
<keyword evidence="4" id="KW-1185">Reference proteome</keyword>
<dbReference type="PROSITE" id="PS50801">
    <property type="entry name" value="STAS"/>
    <property type="match status" value="1"/>
</dbReference>
<dbReference type="InterPro" id="IPR051932">
    <property type="entry name" value="Bact_StressResp_Reg"/>
</dbReference>
<dbReference type="KEGG" id="jeo:JMA_06830"/>
<dbReference type="EMBL" id="CP009416">
    <property type="protein sequence ID" value="AJD90000.1"/>
    <property type="molecule type" value="Genomic_DNA"/>
</dbReference>
<reference evidence="3 4" key="1">
    <citation type="submission" date="2014-08" db="EMBL/GenBank/DDBJ databases">
        <title>Complete genome of a marine bacteria Jeotgalibacillus malaysiensis.</title>
        <authorList>
            <person name="Yaakop A.S."/>
            <person name="Chan K.-G."/>
            <person name="Goh K.M."/>
        </authorList>
    </citation>
    <scope>NUCLEOTIDE SEQUENCE [LARGE SCALE GENOMIC DNA]</scope>
    <source>
        <strain evidence="3 4">D5</strain>
    </source>
</reference>
<dbReference type="AlphaFoldDB" id="A0A0B5AHY1"/>
<proteinExistence type="predicted"/>
<evidence type="ECO:0000259" key="2">
    <source>
        <dbReference type="PROSITE" id="PS50801"/>
    </source>
</evidence>
<dbReference type="Gene3D" id="3.30.750.24">
    <property type="entry name" value="STAS domain"/>
    <property type="match status" value="1"/>
</dbReference>
<dbReference type="InterPro" id="IPR036513">
    <property type="entry name" value="STAS_dom_sf"/>
</dbReference>